<keyword evidence="3" id="KW-1185">Reference proteome</keyword>
<feature type="region of interest" description="Disordered" evidence="1">
    <location>
        <begin position="1"/>
        <end position="31"/>
    </location>
</feature>
<sequence>MQCDSSQPEVSEIKAEHNELEIPQTEEPLPVKQEEVLETVRIKQEPPEVEFEHMEPVKEESEDFKPNIPELEPVCLRECSVVLERICVREQGSPNSMQGGGKEDGRSHSECSLAEGDIHRFLLNNIVCCIRVGENLVEREKHEDEVEIFEGTNEPAGRSDGVIIHSLRADNARERLKQFGIVTGNSPDDP</sequence>
<name>A0A444UYW2_ACIRT</name>
<organism evidence="2 3">
    <name type="scientific">Acipenser ruthenus</name>
    <name type="common">Sterlet sturgeon</name>
    <dbReference type="NCBI Taxonomy" id="7906"/>
    <lineage>
        <taxon>Eukaryota</taxon>
        <taxon>Metazoa</taxon>
        <taxon>Chordata</taxon>
        <taxon>Craniata</taxon>
        <taxon>Vertebrata</taxon>
        <taxon>Euteleostomi</taxon>
        <taxon>Actinopterygii</taxon>
        <taxon>Chondrostei</taxon>
        <taxon>Acipenseriformes</taxon>
        <taxon>Acipenseridae</taxon>
        <taxon>Acipenser</taxon>
    </lineage>
</organism>
<reference evidence="2 3" key="1">
    <citation type="submission" date="2019-01" db="EMBL/GenBank/DDBJ databases">
        <title>Draft Genome and Complete Hox-Cluster Characterization of the Sterlet Sturgeon (Acipenser ruthenus).</title>
        <authorList>
            <person name="Wei Q."/>
        </authorList>
    </citation>
    <scope>NUCLEOTIDE SEQUENCE [LARGE SCALE GENOMIC DNA]</scope>
    <source>
        <strain evidence="2">WHYD16114868_AA</strain>
        <tissue evidence="2">Blood</tissue>
    </source>
</reference>
<feature type="compositionally biased region" description="Basic and acidic residues" evidence="1">
    <location>
        <begin position="11"/>
        <end position="20"/>
    </location>
</feature>
<dbReference type="EMBL" id="SCEB01004735">
    <property type="protein sequence ID" value="RXM93357.1"/>
    <property type="molecule type" value="Genomic_DNA"/>
</dbReference>
<dbReference type="AlphaFoldDB" id="A0A444UYW2"/>
<proteinExistence type="predicted"/>
<gene>
    <name evidence="2" type="ORF">EOD39_19165</name>
</gene>
<comment type="caution">
    <text evidence="2">The sequence shown here is derived from an EMBL/GenBank/DDBJ whole genome shotgun (WGS) entry which is preliminary data.</text>
</comment>
<protein>
    <submittedName>
        <fullName evidence="2">Uncharacterized protein</fullName>
    </submittedName>
</protein>
<evidence type="ECO:0000313" key="3">
    <source>
        <dbReference type="Proteomes" id="UP000289886"/>
    </source>
</evidence>
<evidence type="ECO:0000313" key="2">
    <source>
        <dbReference type="EMBL" id="RXM93357.1"/>
    </source>
</evidence>
<evidence type="ECO:0000256" key="1">
    <source>
        <dbReference type="SAM" id="MobiDB-lite"/>
    </source>
</evidence>
<accession>A0A444UYW2</accession>
<dbReference type="Proteomes" id="UP000289886">
    <property type="component" value="Unassembled WGS sequence"/>
</dbReference>